<evidence type="ECO:0000256" key="9">
    <source>
        <dbReference type="SAM" id="Phobius"/>
    </source>
</evidence>
<keyword evidence="2" id="KW-1003">Cell membrane</keyword>
<evidence type="ECO:0000256" key="7">
    <source>
        <dbReference type="PIRSR" id="PIRSR600715-1"/>
    </source>
</evidence>
<evidence type="ECO:0000256" key="3">
    <source>
        <dbReference type="ARBA" id="ARBA00022679"/>
    </source>
</evidence>
<evidence type="ECO:0000256" key="1">
    <source>
        <dbReference type="ARBA" id="ARBA00004651"/>
    </source>
</evidence>
<dbReference type="PANTHER" id="PTHR22926">
    <property type="entry name" value="PHOSPHO-N-ACETYLMURAMOYL-PENTAPEPTIDE-TRANSFERASE"/>
    <property type="match status" value="1"/>
</dbReference>
<feature type="region of interest" description="Disordered" evidence="8">
    <location>
        <begin position="327"/>
        <end position="362"/>
    </location>
</feature>
<evidence type="ECO:0000313" key="11">
    <source>
        <dbReference type="Proteomes" id="UP000638648"/>
    </source>
</evidence>
<feature type="transmembrane region" description="Helical" evidence="9">
    <location>
        <begin position="99"/>
        <end position="115"/>
    </location>
</feature>
<accession>A0A927MUV0</accession>
<dbReference type="Proteomes" id="UP000638648">
    <property type="component" value="Unassembled WGS sequence"/>
</dbReference>
<proteinExistence type="predicted"/>
<evidence type="ECO:0000256" key="4">
    <source>
        <dbReference type="ARBA" id="ARBA00022692"/>
    </source>
</evidence>
<dbReference type="GO" id="GO:0005886">
    <property type="term" value="C:plasma membrane"/>
    <property type="evidence" value="ECO:0007669"/>
    <property type="project" value="UniProtKB-SubCell"/>
</dbReference>
<feature type="transmembrane region" description="Helical" evidence="9">
    <location>
        <begin position="151"/>
        <end position="169"/>
    </location>
</feature>
<feature type="compositionally biased region" description="Basic and acidic residues" evidence="8">
    <location>
        <begin position="352"/>
        <end position="362"/>
    </location>
</feature>
<dbReference type="InterPro" id="IPR000715">
    <property type="entry name" value="Glycosyl_transferase_4"/>
</dbReference>
<dbReference type="AlphaFoldDB" id="A0A927MUV0"/>
<feature type="transmembrane region" description="Helical" evidence="9">
    <location>
        <begin position="301"/>
        <end position="318"/>
    </location>
</feature>
<dbReference type="RefSeq" id="WP_192751290.1">
    <property type="nucleotide sequence ID" value="NZ_BAABJL010000039.1"/>
</dbReference>
<feature type="transmembrane region" description="Helical" evidence="9">
    <location>
        <begin position="272"/>
        <end position="295"/>
    </location>
</feature>
<feature type="binding site" evidence="7">
    <location>
        <position position="204"/>
    </location>
    <ligand>
        <name>Mg(2+)</name>
        <dbReference type="ChEBI" id="CHEBI:18420"/>
    </ligand>
</feature>
<dbReference type="EMBL" id="JADBEM010000001">
    <property type="protein sequence ID" value="MBE1607325.1"/>
    <property type="molecule type" value="Genomic_DNA"/>
</dbReference>
<comment type="cofactor">
    <cofactor evidence="7">
        <name>Mg(2+)</name>
        <dbReference type="ChEBI" id="CHEBI:18420"/>
    </cofactor>
</comment>
<keyword evidence="7" id="KW-0479">Metal-binding</keyword>
<name>A0A927MUV0_9ACTN</name>
<feature type="transmembrane region" description="Helical" evidence="9">
    <location>
        <begin position="71"/>
        <end position="87"/>
    </location>
</feature>
<comment type="subcellular location">
    <subcellularLocation>
        <location evidence="1">Cell membrane</location>
        <topology evidence="1">Multi-pass membrane protein</topology>
    </subcellularLocation>
</comment>
<dbReference type="GO" id="GO:0016780">
    <property type="term" value="F:phosphotransferase activity, for other substituted phosphate groups"/>
    <property type="evidence" value="ECO:0007669"/>
    <property type="project" value="InterPro"/>
</dbReference>
<dbReference type="GO" id="GO:0044038">
    <property type="term" value="P:cell wall macromolecule biosynthetic process"/>
    <property type="evidence" value="ECO:0007669"/>
    <property type="project" value="TreeGrafter"/>
</dbReference>
<dbReference type="GO" id="GO:0071555">
    <property type="term" value="P:cell wall organization"/>
    <property type="evidence" value="ECO:0007669"/>
    <property type="project" value="TreeGrafter"/>
</dbReference>
<keyword evidence="7" id="KW-0460">Magnesium</keyword>
<comment type="caution">
    <text evidence="10">The sequence shown here is derived from an EMBL/GenBank/DDBJ whole genome shotgun (WGS) entry which is preliminary data.</text>
</comment>
<evidence type="ECO:0000313" key="10">
    <source>
        <dbReference type="EMBL" id="MBE1607325.1"/>
    </source>
</evidence>
<keyword evidence="6 9" id="KW-0472">Membrane</keyword>
<keyword evidence="3" id="KW-0808">Transferase</keyword>
<evidence type="ECO:0000256" key="6">
    <source>
        <dbReference type="ARBA" id="ARBA00023136"/>
    </source>
</evidence>
<dbReference type="Pfam" id="PF00953">
    <property type="entry name" value="Glycos_transf_4"/>
    <property type="match status" value="1"/>
</dbReference>
<dbReference type="CDD" id="cd06854">
    <property type="entry name" value="GT_WbpL_WbcO_like"/>
    <property type="match status" value="1"/>
</dbReference>
<feature type="transmembrane region" description="Helical" evidence="9">
    <location>
        <begin position="229"/>
        <end position="251"/>
    </location>
</feature>
<feature type="binding site" evidence="7">
    <location>
        <position position="144"/>
    </location>
    <ligand>
        <name>Mg(2+)</name>
        <dbReference type="ChEBI" id="CHEBI:18420"/>
    </ligand>
</feature>
<feature type="transmembrane region" description="Helical" evidence="9">
    <location>
        <begin position="46"/>
        <end position="65"/>
    </location>
</feature>
<reference evidence="10" key="1">
    <citation type="submission" date="2020-10" db="EMBL/GenBank/DDBJ databases">
        <title>Sequencing the genomes of 1000 actinobacteria strains.</title>
        <authorList>
            <person name="Klenk H.-P."/>
        </authorList>
    </citation>
    <scope>NUCLEOTIDE SEQUENCE</scope>
    <source>
        <strain evidence="10">DSM 45354</strain>
    </source>
</reference>
<evidence type="ECO:0000256" key="8">
    <source>
        <dbReference type="SAM" id="MobiDB-lite"/>
    </source>
</evidence>
<evidence type="ECO:0000256" key="2">
    <source>
        <dbReference type="ARBA" id="ARBA00022475"/>
    </source>
</evidence>
<feature type="transmembrane region" description="Helical" evidence="9">
    <location>
        <begin position="6"/>
        <end position="25"/>
    </location>
</feature>
<gene>
    <name evidence="10" type="ORF">HEB94_004173</name>
</gene>
<keyword evidence="4 9" id="KW-0812">Transmembrane</keyword>
<keyword evidence="5 9" id="KW-1133">Transmembrane helix</keyword>
<dbReference type="PANTHER" id="PTHR22926:SF3">
    <property type="entry name" value="UNDECAPRENYL-PHOSPHATE ALPHA-N-ACETYLGLUCOSAMINYL 1-PHOSPHATE TRANSFERASE"/>
    <property type="match status" value="1"/>
</dbReference>
<protein>
    <submittedName>
        <fullName evidence="10">UDP-N-acetylmuramyl pentapeptide phosphotransferase/UDP-N-acetylglucosamine-1-phosphate transferase</fullName>
    </submittedName>
</protein>
<dbReference type="GO" id="GO:0009103">
    <property type="term" value="P:lipopolysaccharide biosynthetic process"/>
    <property type="evidence" value="ECO:0007669"/>
    <property type="project" value="TreeGrafter"/>
</dbReference>
<keyword evidence="11" id="KW-1185">Reference proteome</keyword>
<dbReference type="GO" id="GO:0046872">
    <property type="term" value="F:metal ion binding"/>
    <property type="evidence" value="ECO:0007669"/>
    <property type="project" value="UniProtKB-KW"/>
</dbReference>
<feature type="transmembrane region" description="Helical" evidence="9">
    <location>
        <begin position="121"/>
        <end position="139"/>
    </location>
</feature>
<sequence length="362" mass="38206">MTHVTIVLAAGLASLGLQGVLLPFLRRYLMDVPNGRSSHLAPTARGGGVAVVAGTWLGVVAGWLAGLPVPWLIAVVALGLFALLGLLDDMRGLGVMPRSSIQFGIALWLALWILWSRTDLVGLSLAGGIVAAAIWLAGFTNAYNFMDGINGISALNAVVAGGWFAYVGWHWDVPHLPTLSLAVAGAAAGFLPWNVPRARVFLGDVGSYAIGMSLAGLALWAVVSGVPLWTAFAPLLVYVLDTGWTLARRILSGRPWWEAHREHVYQRLVDGGWSHVQSSLVSAVAALMCCAAATVTSSVGVIVGALILLIGAACYLLLPRAIHGTAPTPRGRPRREDRFPQPVVPPRTGRGRPSDHGRGAVR</sequence>
<organism evidence="10 11">
    <name type="scientific">Actinopolymorpha pittospori</name>
    <dbReference type="NCBI Taxonomy" id="648752"/>
    <lineage>
        <taxon>Bacteria</taxon>
        <taxon>Bacillati</taxon>
        <taxon>Actinomycetota</taxon>
        <taxon>Actinomycetes</taxon>
        <taxon>Propionibacteriales</taxon>
        <taxon>Actinopolymorphaceae</taxon>
        <taxon>Actinopolymorpha</taxon>
    </lineage>
</organism>
<evidence type="ECO:0000256" key="5">
    <source>
        <dbReference type="ARBA" id="ARBA00022989"/>
    </source>
</evidence>